<comment type="subcellular location">
    <subcellularLocation>
        <location evidence="1">Membrane</location>
        <topology evidence="1">Multi-pass membrane protein</topology>
    </subcellularLocation>
</comment>
<dbReference type="AlphaFoldDB" id="A0A9N9L8W1"/>
<keyword evidence="9" id="KW-1185">Reference proteome</keyword>
<evidence type="ECO:0000313" key="8">
    <source>
        <dbReference type="EMBL" id="CAG8961239.1"/>
    </source>
</evidence>
<evidence type="ECO:0000256" key="5">
    <source>
        <dbReference type="ARBA" id="ARBA00038359"/>
    </source>
</evidence>
<dbReference type="InterPro" id="IPR049326">
    <property type="entry name" value="Rhodopsin_dom_fungi"/>
</dbReference>
<dbReference type="Proteomes" id="UP000696280">
    <property type="component" value="Unassembled WGS sequence"/>
</dbReference>
<reference evidence="8" key="1">
    <citation type="submission" date="2021-07" db="EMBL/GenBank/DDBJ databases">
        <authorList>
            <person name="Durling M."/>
        </authorList>
    </citation>
    <scope>NUCLEOTIDE SEQUENCE</scope>
</reference>
<dbReference type="EMBL" id="CAJVRL010000104">
    <property type="protein sequence ID" value="CAG8961239.1"/>
    <property type="molecule type" value="Genomic_DNA"/>
</dbReference>
<accession>A0A9N9L8W1</accession>
<dbReference type="PANTHER" id="PTHR33048:SF47">
    <property type="entry name" value="INTEGRAL MEMBRANE PROTEIN-RELATED"/>
    <property type="match status" value="1"/>
</dbReference>
<evidence type="ECO:0000259" key="7">
    <source>
        <dbReference type="Pfam" id="PF20684"/>
    </source>
</evidence>
<feature type="domain" description="Rhodopsin" evidence="7">
    <location>
        <begin position="45"/>
        <end position="281"/>
    </location>
</feature>
<sequence>MESNGTASLHLAVNDKIFRQFSDAIAAVAVCTMLPILSTIAVALRILAQKGLKKVPLGADDYFIIAGLIFASANCGQAIWGAVRGGLGWPVEYLIIYGRITIYSKVIYAGQIIWVVSITLVRIGLLLFYRKIFVNASFRIANLILILVSICWFIAVLLVTIFSFSYDRTAQTSINYPQFLIASAVLNMLLDLAVLTLPLSVIKGLHMSRRDKIIVSGIFGLGLFCVVASTMRVVYFVRLPKISQVDRQFSRTTFYCSLWSVIEPNTSIIAACLPTMAPLVRNRTRILNRTRIKYFISEALSSLTKG</sequence>
<evidence type="ECO:0000256" key="6">
    <source>
        <dbReference type="SAM" id="Phobius"/>
    </source>
</evidence>
<feature type="transmembrane region" description="Helical" evidence="6">
    <location>
        <begin position="59"/>
        <end position="80"/>
    </location>
</feature>
<feature type="transmembrane region" description="Helical" evidence="6">
    <location>
        <begin position="106"/>
        <end position="128"/>
    </location>
</feature>
<gene>
    <name evidence="8" type="ORF">HYFRA_00013295</name>
</gene>
<comment type="caution">
    <text evidence="8">The sequence shown here is derived from an EMBL/GenBank/DDBJ whole genome shotgun (WGS) entry which is preliminary data.</text>
</comment>
<dbReference type="OrthoDB" id="5398388at2759"/>
<evidence type="ECO:0000256" key="1">
    <source>
        <dbReference type="ARBA" id="ARBA00004141"/>
    </source>
</evidence>
<name>A0A9N9L8W1_9HELO</name>
<keyword evidence="3 6" id="KW-1133">Transmembrane helix</keyword>
<protein>
    <recommendedName>
        <fullName evidence="7">Rhodopsin domain-containing protein</fullName>
    </recommendedName>
</protein>
<dbReference type="InterPro" id="IPR052337">
    <property type="entry name" value="SAT4-like"/>
</dbReference>
<comment type="similarity">
    <text evidence="5">Belongs to the SAT4 family.</text>
</comment>
<dbReference type="PANTHER" id="PTHR33048">
    <property type="entry name" value="PTH11-LIKE INTEGRAL MEMBRANE PROTEIN (AFU_ORTHOLOGUE AFUA_5G11245)"/>
    <property type="match status" value="1"/>
</dbReference>
<dbReference type="Pfam" id="PF20684">
    <property type="entry name" value="Fung_rhodopsin"/>
    <property type="match status" value="1"/>
</dbReference>
<dbReference type="GO" id="GO:0016020">
    <property type="term" value="C:membrane"/>
    <property type="evidence" value="ECO:0007669"/>
    <property type="project" value="UniProtKB-SubCell"/>
</dbReference>
<evidence type="ECO:0000256" key="2">
    <source>
        <dbReference type="ARBA" id="ARBA00022692"/>
    </source>
</evidence>
<keyword evidence="2 6" id="KW-0812">Transmembrane</keyword>
<feature type="transmembrane region" description="Helical" evidence="6">
    <location>
        <begin position="213"/>
        <end position="237"/>
    </location>
</feature>
<proteinExistence type="inferred from homology"/>
<keyword evidence="4 6" id="KW-0472">Membrane</keyword>
<evidence type="ECO:0000256" key="4">
    <source>
        <dbReference type="ARBA" id="ARBA00023136"/>
    </source>
</evidence>
<evidence type="ECO:0000313" key="9">
    <source>
        <dbReference type="Proteomes" id="UP000696280"/>
    </source>
</evidence>
<evidence type="ECO:0000256" key="3">
    <source>
        <dbReference type="ARBA" id="ARBA00022989"/>
    </source>
</evidence>
<feature type="transmembrane region" description="Helical" evidence="6">
    <location>
        <begin position="178"/>
        <end position="201"/>
    </location>
</feature>
<organism evidence="8 9">
    <name type="scientific">Hymenoscyphus fraxineus</name>
    <dbReference type="NCBI Taxonomy" id="746836"/>
    <lineage>
        <taxon>Eukaryota</taxon>
        <taxon>Fungi</taxon>
        <taxon>Dikarya</taxon>
        <taxon>Ascomycota</taxon>
        <taxon>Pezizomycotina</taxon>
        <taxon>Leotiomycetes</taxon>
        <taxon>Helotiales</taxon>
        <taxon>Helotiaceae</taxon>
        <taxon>Hymenoscyphus</taxon>
    </lineage>
</organism>
<feature type="transmembrane region" description="Helical" evidence="6">
    <location>
        <begin position="24"/>
        <end position="47"/>
    </location>
</feature>
<feature type="transmembrane region" description="Helical" evidence="6">
    <location>
        <begin position="140"/>
        <end position="166"/>
    </location>
</feature>